<dbReference type="GO" id="GO:0008477">
    <property type="term" value="F:purine nucleosidase activity"/>
    <property type="evidence" value="ECO:0007669"/>
    <property type="project" value="TreeGrafter"/>
</dbReference>
<dbReference type="InterPro" id="IPR001910">
    <property type="entry name" value="Inosine/uridine_hydrolase_dom"/>
</dbReference>
<sequence length="344" mass="36571">MSAAPVGPAHPVFVDVDTGVDDAMALAYLFASPEADLVGIASTAGNVGVHEVCRNNLALLELCGITGVPVSTGSEIPLSAPLRTAEDTHGPQGLGYAELPEPTAAPTSYDAAEAWVRAAHAHPGELVGIATGPLTNLALALRAEPALPQLLRRLVIMGGSFDYRGNTTPVAEWNTSVDPEATQQVYAAWRDAQELPIVLGLNLTETVVMTPALLDRLAREADPQADIRQRPNPLIRVLSDAMRFYFEFHESQGEGYLAHLHDPVAAAVALDPELVTCRPAAVDVELTGTLTRGMTIADWSGHWGREPHALIGVDVDPAAFFDRFITRVAGFARQLAHPGPSDHS</sequence>
<dbReference type="PANTHER" id="PTHR12304">
    <property type="entry name" value="INOSINE-URIDINE PREFERRING NUCLEOSIDE HYDROLASE"/>
    <property type="match status" value="1"/>
</dbReference>
<evidence type="ECO:0000256" key="2">
    <source>
        <dbReference type="ARBA" id="ARBA00023295"/>
    </source>
</evidence>
<protein>
    <submittedName>
        <fullName evidence="4">Nucleoside hydrolase</fullName>
    </submittedName>
</protein>
<dbReference type="InterPro" id="IPR023186">
    <property type="entry name" value="IUNH"/>
</dbReference>
<keyword evidence="5" id="KW-1185">Reference proteome</keyword>
<dbReference type="EMBL" id="AP022570">
    <property type="protein sequence ID" value="BBX50744.1"/>
    <property type="molecule type" value="Genomic_DNA"/>
</dbReference>
<keyword evidence="1 4" id="KW-0378">Hydrolase</keyword>
<dbReference type="CDD" id="cd02653">
    <property type="entry name" value="nuc_hydro_3"/>
    <property type="match status" value="1"/>
</dbReference>
<accession>A0A6N4V7Y6</accession>
<keyword evidence="2" id="KW-0326">Glycosidase</keyword>
<evidence type="ECO:0000313" key="5">
    <source>
        <dbReference type="Proteomes" id="UP000466785"/>
    </source>
</evidence>
<dbReference type="AlphaFoldDB" id="A0A6N4V7Y6"/>
<dbReference type="GO" id="GO:0006152">
    <property type="term" value="P:purine nucleoside catabolic process"/>
    <property type="evidence" value="ECO:0007669"/>
    <property type="project" value="TreeGrafter"/>
</dbReference>
<dbReference type="Pfam" id="PF01156">
    <property type="entry name" value="IU_nuc_hydro"/>
    <property type="match status" value="1"/>
</dbReference>
<name>A0A6N4V7Y6_9MYCO</name>
<dbReference type="GO" id="GO:0005829">
    <property type="term" value="C:cytosol"/>
    <property type="evidence" value="ECO:0007669"/>
    <property type="project" value="TreeGrafter"/>
</dbReference>
<dbReference type="PANTHER" id="PTHR12304:SF4">
    <property type="entry name" value="URIDINE NUCLEOSIDASE"/>
    <property type="match status" value="1"/>
</dbReference>
<dbReference type="KEGG" id="mpof:MPOR_17700"/>
<dbReference type="RefSeq" id="WP_264002498.1">
    <property type="nucleotide sequence ID" value="NZ_AP022570.1"/>
</dbReference>
<feature type="domain" description="Inosine/uridine-preferring nucleoside hydrolase" evidence="3">
    <location>
        <begin position="12"/>
        <end position="322"/>
    </location>
</feature>
<proteinExistence type="predicted"/>
<evidence type="ECO:0000256" key="1">
    <source>
        <dbReference type="ARBA" id="ARBA00022801"/>
    </source>
</evidence>
<evidence type="ECO:0000259" key="3">
    <source>
        <dbReference type="Pfam" id="PF01156"/>
    </source>
</evidence>
<organism evidence="4 5">
    <name type="scientific">Mycolicibacterium poriferae</name>
    <dbReference type="NCBI Taxonomy" id="39694"/>
    <lineage>
        <taxon>Bacteria</taxon>
        <taxon>Bacillati</taxon>
        <taxon>Actinomycetota</taxon>
        <taxon>Actinomycetes</taxon>
        <taxon>Mycobacteriales</taxon>
        <taxon>Mycobacteriaceae</taxon>
        <taxon>Mycolicibacterium</taxon>
    </lineage>
</organism>
<dbReference type="InterPro" id="IPR036452">
    <property type="entry name" value="Ribo_hydro-like"/>
</dbReference>
<dbReference type="SUPFAM" id="SSF53590">
    <property type="entry name" value="Nucleoside hydrolase"/>
    <property type="match status" value="1"/>
</dbReference>
<dbReference type="Gene3D" id="3.90.245.10">
    <property type="entry name" value="Ribonucleoside hydrolase-like"/>
    <property type="match status" value="1"/>
</dbReference>
<reference evidence="4 5" key="1">
    <citation type="journal article" date="2019" name="Emerg. Microbes Infect.">
        <title>Comprehensive subspecies identification of 175 nontuberculous mycobacteria species based on 7547 genomic profiles.</title>
        <authorList>
            <person name="Matsumoto Y."/>
            <person name="Kinjo T."/>
            <person name="Motooka D."/>
            <person name="Nabeya D."/>
            <person name="Jung N."/>
            <person name="Uechi K."/>
            <person name="Horii T."/>
            <person name="Iida T."/>
            <person name="Fujita J."/>
            <person name="Nakamura S."/>
        </authorList>
    </citation>
    <scope>NUCLEOTIDE SEQUENCE [LARGE SCALE GENOMIC DNA]</scope>
    <source>
        <strain evidence="4 5">JCM 12603</strain>
    </source>
</reference>
<evidence type="ECO:0000313" key="4">
    <source>
        <dbReference type="EMBL" id="BBX50744.1"/>
    </source>
</evidence>
<dbReference type="Proteomes" id="UP000466785">
    <property type="component" value="Chromosome"/>
</dbReference>
<gene>
    <name evidence="4" type="ORF">MPOR_17700</name>
</gene>